<organism evidence="2 3">
    <name type="scientific">Piscinibacter sakaiensis</name>
    <name type="common">Ideonella sakaiensis</name>
    <dbReference type="NCBI Taxonomy" id="1547922"/>
    <lineage>
        <taxon>Bacteria</taxon>
        <taxon>Pseudomonadati</taxon>
        <taxon>Pseudomonadota</taxon>
        <taxon>Betaproteobacteria</taxon>
        <taxon>Burkholderiales</taxon>
        <taxon>Sphaerotilaceae</taxon>
        <taxon>Piscinibacter</taxon>
    </lineage>
</organism>
<keyword evidence="3" id="KW-1185">Reference proteome</keyword>
<dbReference type="Proteomes" id="UP000037660">
    <property type="component" value="Unassembled WGS sequence"/>
</dbReference>
<dbReference type="PANTHER" id="PTHR34203">
    <property type="entry name" value="METHYLTRANSFERASE, FKBM FAMILY PROTEIN"/>
    <property type="match status" value="1"/>
</dbReference>
<dbReference type="NCBIfam" id="TIGR01444">
    <property type="entry name" value="fkbM_fam"/>
    <property type="match status" value="1"/>
</dbReference>
<dbReference type="InterPro" id="IPR006342">
    <property type="entry name" value="FkbM_mtfrase"/>
</dbReference>
<dbReference type="GO" id="GO:0008168">
    <property type="term" value="F:methyltransferase activity"/>
    <property type="evidence" value="ECO:0007669"/>
    <property type="project" value="UniProtKB-KW"/>
</dbReference>
<reference evidence="2 3" key="2">
    <citation type="journal article" date="2016" name="Science">
        <title>A bacterium that degrades and assimilates poly(ethylene terephthalate).</title>
        <authorList>
            <person name="Yoshida S."/>
            <person name="Hiraga K."/>
            <person name="Takehana T."/>
            <person name="Taniguchi I."/>
            <person name="Yamaji H."/>
            <person name="Maeda Y."/>
            <person name="Toyohara K."/>
            <person name="Miyamoto K."/>
            <person name="Kimura Y."/>
            <person name="Oda K."/>
        </authorList>
    </citation>
    <scope>NUCLEOTIDE SEQUENCE [LARGE SCALE GENOMIC DNA]</scope>
    <source>
        <strain evidence="3">NBRC 110686 / TISTR 2288 / 201-F6</strain>
    </source>
</reference>
<keyword evidence="2" id="KW-0489">Methyltransferase</keyword>
<reference evidence="3" key="1">
    <citation type="submission" date="2015-07" db="EMBL/GenBank/DDBJ databases">
        <title>Discovery of a poly(ethylene terephthalate assimilation.</title>
        <authorList>
            <person name="Yoshida S."/>
            <person name="Hiraga K."/>
            <person name="Takehana T."/>
            <person name="Taniguchi I."/>
            <person name="Yamaji H."/>
            <person name="Maeda Y."/>
            <person name="Toyohara K."/>
            <person name="Miyamoto K."/>
            <person name="Kimura Y."/>
            <person name="Oda K."/>
        </authorList>
    </citation>
    <scope>NUCLEOTIDE SEQUENCE [LARGE SCALE GENOMIC DNA]</scope>
    <source>
        <strain evidence="3">NBRC 110686 / TISTR 2288 / 201-F6</strain>
    </source>
</reference>
<gene>
    <name evidence="2" type="ORF">ISF6_0107</name>
</gene>
<dbReference type="PANTHER" id="PTHR34203:SF15">
    <property type="entry name" value="SLL1173 PROTEIN"/>
    <property type="match status" value="1"/>
</dbReference>
<evidence type="ECO:0000313" key="2">
    <source>
        <dbReference type="EMBL" id="GAP33661.1"/>
    </source>
</evidence>
<sequence length="314" mass="34115">MTSPEPAATTPLLRALRAVVSAPPWLDPLKLPLVAAGVALQEWRPFHPPAGPLRCEAGFWLAGGARASMLNRVVAYRGLFEPGLTSAIASIVQPGDHVVDVGANAGYFSLLLADRVGPEGRVLAVEAAPGNVRRLHANLAANPTLVPRVEVVHAAASDREGVLGFDLSPRNDMHGRLAGAPDVPPRRDWRRIEVPAQRMQRLLGPAPQRWSFVKVDIEGAEPQVLPDLLAHCSHERLCLALELKPPHIAGCVDRLAAAGLHLYDLGNDYRWLLNRGRPPALCPVAPEQLRRRRRMVDLIASRQPLAPLAHPLPR</sequence>
<dbReference type="AlphaFoldDB" id="A0A0K8NTD7"/>
<dbReference type="SUPFAM" id="SSF53335">
    <property type="entry name" value="S-adenosyl-L-methionine-dependent methyltransferases"/>
    <property type="match status" value="1"/>
</dbReference>
<proteinExistence type="predicted"/>
<comment type="caution">
    <text evidence="2">The sequence shown here is derived from an EMBL/GenBank/DDBJ whole genome shotgun (WGS) entry which is preliminary data.</text>
</comment>
<dbReference type="Gene3D" id="3.40.50.150">
    <property type="entry name" value="Vaccinia Virus protein VP39"/>
    <property type="match status" value="1"/>
</dbReference>
<dbReference type="OrthoDB" id="2529130at2"/>
<keyword evidence="2" id="KW-0808">Transferase</keyword>
<dbReference type="CDD" id="cd02440">
    <property type="entry name" value="AdoMet_MTases"/>
    <property type="match status" value="1"/>
</dbReference>
<name>A0A0K8NTD7_PISS1</name>
<dbReference type="EMBL" id="BBYR01000001">
    <property type="protein sequence ID" value="GAP33661.1"/>
    <property type="molecule type" value="Genomic_DNA"/>
</dbReference>
<dbReference type="GO" id="GO:0032259">
    <property type="term" value="P:methylation"/>
    <property type="evidence" value="ECO:0007669"/>
    <property type="project" value="UniProtKB-KW"/>
</dbReference>
<dbReference type="Pfam" id="PF05050">
    <property type="entry name" value="Methyltransf_21"/>
    <property type="match status" value="1"/>
</dbReference>
<accession>A0A0K8NTD7</accession>
<protein>
    <submittedName>
        <fullName evidence="2">Methyltransferase, FkbM family domain protein</fullName>
    </submittedName>
</protein>
<dbReference type="InterPro" id="IPR052514">
    <property type="entry name" value="SAM-dependent_MTase"/>
</dbReference>
<evidence type="ECO:0000313" key="3">
    <source>
        <dbReference type="Proteomes" id="UP000037660"/>
    </source>
</evidence>
<dbReference type="InterPro" id="IPR029063">
    <property type="entry name" value="SAM-dependent_MTases_sf"/>
</dbReference>
<feature type="domain" description="Methyltransferase FkbM" evidence="1">
    <location>
        <begin position="100"/>
        <end position="225"/>
    </location>
</feature>
<evidence type="ECO:0000259" key="1">
    <source>
        <dbReference type="Pfam" id="PF05050"/>
    </source>
</evidence>
<dbReference type="STRING" id="1547922.ISF6_0107"/>
<dbReference type="RefSeq" id="WP_054017826.1">
    <property type="nucleotide sequence ID" value="NZ_BBYR01000001.1"/>
</dbReference>